<protein>
    <submittedName>
        <fullName evidence="2">Uncharacterized protein</fullName>
    </submittedName>
</protein>
<feature type="compositionally biased region" description="Polar residues" evidence="1">
    <location>
        <begin position="167"/>
        <end position="183"/>
    </location>
</feature>
<evidence type="ECO:0000313" key="2">
    <source>
        <dbReference type="EMBL" id="KAK4885672.1"/>
    </source>
</evidence>
<dbReference type="SUPFAM" id="SSF100910">
    <property type="entry name" value="Chemosensory protein Csp2"/>
    <property type="match status" value="1"/>
</dbReference>
<dbReference type="InterPro" id="IPR005055">
    <property type="entry name" value="A10/PebIII"/>
</dbReference>
<dbReference type="EMBL" id="JARPUR010000001">
    <property type="protein sequence ID" value="KAK4885672.1"/>
    <property type="molecule type" value="Genomic_DNA"/>
</dbReference>
<sequence length="307" mass="34170">MSTITVYAADPPGGYYQSKYDSLDVENVLNNKRLVNYYANCLLNRGPCPPQGADLKRILPEALETNCLRCTEKQKDVALRTIKRLRTEYPIVWSELVSVYDPNAEYFIRLIKTLDPTFEIEDQSNLLSNRFGDDDFPNNLDSTVTKATKKPTTTKRLTKSTTKRPTGYSTTRSSVQMTTTPRSTEPAMTRTDEPFLDIFTTLPESVVTNRSMTNGSTITTSSSTTTKTATTPSTTTEDQQFIMFGWRPTVFGPRPQVSRPPHPLIQGNANLLSSIGEIGSRVIQAGTQVAGMVLSSVQALFQSKHFN</sequence>
<accession>A0AAN7PGI6</accession>
<dbReference type="PANTHER" id="PTHR11257">
    <property type="entry name" value="CHEMOSENSORY PROTEIN-RELATED"/>
    <property type="match status" value="1"/>
</dbReference>
<organism evidence="2 3">
    <name type="scientific">Aquatica leii</name>
    <dbReference type="NCBI Taxonomy" id="1421715"/>
    <lineage>
        <taxon>Eukaryota</taxon>
        <taxon>Metazoa</taxon>
        <taxon>Ecdysozoa</taxon>
        <taxon>Arthropoda</taxon>
        <taxon>Hexapoda</taxon>
        <taxon>Insecta</taxon>
        <taxon>Pterygota</taxon>
        <taxon>Neoptera</taxon>
        <taxon>Endopterygota</taxon>
        <taxon>Coleoptera</taxon>
        <taxon>Polyphaga</taxon>
        <taxon>Elateriformia</taxon>
        <taxon>Elateroidea</taxon>
        <taxon>Lampyridae</taxon>
        <taxon>Luciolinae</taxon>
        <taxon>Aquatica</taxon>
    </lineage>
</organism>
<dbReference type="Pfam" id="PF03392">
    <property type="entry name" value="OS-D"/>
    <property type="match status" value="1"/>
</dbReference>
<feature type="region of interest" description="Disordered" evidence="1">
    <location>
        <begin position="137"/>
        <end position="188"/>
    </location>
</feature>
<evidence type="ECO:0000313" key="3">
    <source>
        <dbReference type="Proteomes" id="UP001353858"/>
    </source>
</evidence>
<dbReference type="Proteomes" id="UP001353858">
    <property type="component" value="Unassembled WGS sequence"/>
</dbReference>
<keyword evidence="3" id="KW-1185">Reference proteome</keyword>
<name>A0AAN7PGI6_9COLE</name>
<dbReference type="PANTHER" id="PTHR11257:SF9">
    <property type="entry name" value="CHEMOSENSORY PROTEIN 13"/>
    <property type="match status" value="1"/>
</dbReference>
<proteinExistence type="predicted"/>
<gene>
    <name evidence="2" type="ORF">RN001_001943</name>
</gene>
<feature type="region of interest" description="Disordered" evidence="1">
    <location>
        <begin position="212"/>
        <end position="236"/>
    </location>
</feature>
<feature type="compositionally biased region" description="Basic residues" evidence="1">
    <location>
        <begin position="147"/>
        <end position="162"/>
    </location>
</feature>
<reference evidence="3" key="1">
    <citation type="submission" date="2023-01" db="EMBL/GenBank/DDBJ databases">
        <title>Key to firefly adult light organ development and bioluminescence: homeobox transcription factors regulate luciferase expression and transportation to peroxisome.</title>
        <authorList>
            <person name="Fu X."/>
        </authorList>
    </citation>
    <scope>NUCLEOTIDE SEQUENCE [LARGE SCALE GENOMIC DNA]</scope>
</reference>
<dbReference type="AlphaFoldDB" id="A0AAN7PGI6"/>
<evidence type="ECO:0000256" key="1">
    <source>
        <dbReference type="SAM" id="MobiDB-lite"/>
    </source>
</evidence>
<dbReference type="Gene3D" id="1.10.2080.10">
    <property type="entry name" value="Insect odorant-binding protein A10/Ejaculatory bulb-specific protein 3"/>
    <property type="match status" value="1"/>
</dbReference>
<comment type="caution">
    <text evidence="2">The sequence shown here is derived from an EMBL/GenBank/DDBJ whole genome shotgun (WGS) entry which is preliminary data.</text>
</comment>
<dbReference type="InterPro" id="IPR036682">
    <property type="entry name" value="OS_D_A10/PebIII_sf"/>
</dbReference>